<dbReference type="HOGENOM" id="CLU_2802734_0_0_11"/>
<feature type="region of interest" description="Disordered" evidence="1">
    <location>
        <begin position="47"/>
        <end position="67"/>
    </location>
</feature>
<protein>
    <submittedName>
        <fullName evidence="2">Uncharacterized protein</fullName>
    </submittedName>
</protein>
<organism evidence="2 3">
    <name type="scientific">Actinomyces johnsonii F0542</name>
    <dbReference type="NCBI Taxonomy" id="1321818"/>
    <lineage>
        <taxon>Bacteria</taxon>
        <taxon>Bacillati</taxon>
        <taxon>Actinomycetota</taxon>
        <taxon>Actinomycetes</taxon>
        <taxon>Actinomycetales</taxon>
        <taxon>Actinomycetaceae</taxon>
        <taxon>Actinomyces</taxon>
    </lineage>
</organism>
<evidence type="ECO:0000256" key="1">
    <source>
        <dbReference type="SAM" id="MobiDB-lite"/>
    </source>
</evidence>
<dbReference type="EMBL" id="AWSE01000235">
    <property type="protein sequence ID" value="ERH21932.1"/>
    <property type="molecule type" value="Genomic_DNA"/>
</dbReference>
<evidence type="ECO:0000313" key="3">
    <source>
        <dbReference type="Proteomes" id="UP000016536"/>
    </source>
</evidence>
<comment type="caution">
    <text evidence="2">The sequence shown here is derived from an EMBL/GenBank/DDBJ whole genome shotgun (WGS) entry which is preliminary data.</text>
</comment>
<gene>
    <name evidence="2" type="ORF">HMPREF1979_03002</name>
</gene>
<proteinExistence type="predicted"/>
<feature type="region of interest" description="Disordered" evidence="1">
    <location>
        <begin position="1"/>
        <end position="27"/>
    </location>
</feature>
<dbReference type="Proteomes" id="UP000016536">
    <property type="component" value="Unassembled WGS sequence"/>
</dbReference>
<name>U1RU35_9ACTO</name>
<accession>U1RU35</accession>
<reference evidence="2 3" key="1">
    <citation type="submission" date="2013-08" db="EMBL/GenBank/DDBJ databases">
        <authorList>
            <person name="Weinstock G."/>
            <person name="Sodergren E."/>
            <person name="Wylie T."/>
            <person name="Fulton L."/>
            <person name="Fulton R."/>
            <person name="Fronick C."/>
            <person name="O'Laughlin M."/>
            <person name="Godfrey J."/>
            <person name="Miner T."/>
            <person name="Herter B."/>
            <person name="Appelbaum E."/>
            <person name="Cordes M."/>
            <person name="Lek S."/>
            <person name="Wollam A."/>
            <person name="Pepin K.H."/>
            <person name="Palsikar V.B."/>
            <person name="Mitreva M."/>
            <person name="Wilson R.K."/>
        </authorList>
    </citation>
    <scope>NUCLEOTIDE SEQUENCE [LARGE SCALE GENOMIC DNA]</scope>
    <source>
        <strain evidence="2 3">F0542</strain>
    </source>
</reference>
<evidence type="ECO:0000313" key="2">
    <source>
        <dbReference type="EMBL" id="ERH21932.1"/>
    </source>
</evidence>
<dbReference type="AlphaFoldDB" id="U1RU35"/>
<keyword evidence="3" id="KW-1185">Reference proteome</keyword>
<sequence length="67" mass="7233">MARSSSVNRNGGVHGSQGRGPRRPPRCAYAGFWLGPRGVVEERRGPGRITMWSTPPFCSDKMTSSAA</sequence>